<comment type="catalytic activity">
    <reaction evidence="1">
        <text>6-phospho-D-glucono-1,5-lactone + H2O = 6-phospho-D-gluconate + H(+)</text>
        <dbReference type="Rhea" id="RHEA:12556"/>
        <dbReference type="ChEBI" id="CHEBI:15377"/>
        <dbReference type="ChEBI" id="CHEBI:15378"/>
        <dbReference type="ChEBI" id="CHEBI:57955"/>
        <dbReference type="ChEBI" id="CHEBI:58759"/>
        <dbReference type="EC" id="3.1.1.31"/>
    </reaction>
</comment>
<dbReference type="OMA" id="YQLFEFE"/>
<dbReference type="KEGG" id="kla:KLLA0_A05390g"/>
<dbReference type="GO" id="GO:0006098">
    <property type="term" value="P:pentose-phosphate shunt"/>
    <property type="evidence" value="ECO:0007669"/>
    <property type="project" value="InterPro"/>
</dbReference>
<evidence type="ECO:0000313" key="9">
    <source>
        <dbReference type="EMBL" id="CAH02826.1"/>
    </source>
</evidence>
<dbReference type="EMBL" id="CR382121">
    <property type="protein sequence ID" value="CAH02826.1"/>
    <property type="molecule type" value="Genomic_DNA"/>
</dbReference>
<comment type="subcellular location">
    <subcellularLocation>
        <location evidence="2">Cytoplasm</location>
    </subcellularLocation>
</comment>
<sequence length="256" mass="28387">MVSVHEYSNSSELASSVGEFIVAEQNKALESHGRFNVAISGGSLINVLRKALVDDPSVSKQIQWAKWHVYFSDERLVPLEDKDSNYGAFKQAVLEELTRKQVIGPVVYTINESLVQEGGSENEKVSNEYESLLPKEPFDLILLGCGPDGHTCSLFPGEAHKYLLEENKRKVLWCHDSPKPPSDRITITLPVLSASKSLAFVAEGSGKKPILDEIFNKQNQELPCTIVNKENDAKTRWFVNSDAVEGLGLHAEKYSA</sequence>
<keyword evidence="5" id="KW-0963">Cytoplasm</keyword>
<dbReference type="RefSeq" id="XP_451238.1">
    <property type="nucleotide sequence ID" value="XM_451238.1"/>
</dbReference>
<comment type="similarity">
    <text evidence="4 7">Belongs to the glucosamine/galactosamine-6-phosphate isomerase family. 6-phosphogluconolactonase subfamily.</text>
</comment>
<name>Q6CXV1_KLULA</name>
<keyword evidence="10" id="KW-1185">Reference proteome</keyword>
<evidence type="ECO:0000256" key="6">
    <source>
        <dbReference type="ARBA" id="ARBA00022801"/>
    </source>
</evidence>
<evidence type="ECO:0000313" key="10">
    <source>
        <dbReference type="Proteomes" id="UP000000598"/>
    </source>
</evidence>
<evidence type="ECO:0000256" key="3">
    <source>
        <dbReference type="ARBA" id="ARBA00004961"/>
    </source>
</evidence>
<protein>
    <recommendedName>
        <fullName evidence="7">6-phosphogluconolactonase-like protein</fullName>
    </recommendedName>
</protein>
<dbReference type="GeneID" id="2896320"/>
<dbReference type="HOGENOM" id="CLU_053947_0_1_1"/>
<gene>
    <name evidence="9" type="ORF">KLLA0_A05390g</name>
</gene>
<dbReference type="PANTHER" id="PTHR11054">
    <property type="entry name" value="6-PHOSPHOGLUCONOLACTONASE"/>
    <property type="match status" value="1"/>
</dbReference>
<proteinExistence type="inferred from homology"/>
<dbReference type="InterPro" id="IPR037171">
    <property type="entry name" value="NagB/RpiA_transferase-like"/>
</dbReference>
<dbReference type="GO" id="GO:0005975">
    <property type="term" value="P:carbohydrate metabolic process"/>
    <property type="evidence" value="ECO:0007669"/>
    <property type="project" value="InterPro"/>
</dbReference>
<keyword evidence="6" id="KW-0378">Hydrolase</keyword>
<dbReference type="FunFam" id="3.40.50.1360:FF:000005">
    <property type="entry name" value="6-phosphogluconolactonase"/>
    <property type="match status" value="1"/>
</dbReference>
<dbReference type="GO" id="GO:0005737">
    <property type="term" value="C:cytoplasm"/>
    <property type="evidence" value="ECO:0007669"/>
    <property type="project" value="UniProtKB-SubCell"/>
</dbReference>
<dbReference type="Proteomes" id="UP000000598">
    <property type="component" value="Chromosome A"/>
</dbReference>
<dbReference type="InterPro" id="IPR005900">
    <property type="entry name" value="6-phosphogluconolactonase_DevB"/>
</dbReference>
<dbReference type="PANTHER" id="PTHR11054:SF24">
    <property type="entry name" value="6-PHOSPHOGLUCONOLACTONASE 3-RELATED"/>
    <property type="match status" value="1"/>
</dbReference>
<dbReference type="Pfam" id="PF01182">
    <property type="entry name" value="Glucosamine_iso"/>
    <property type="match status" value="1"/>
</dbReference>
<dbReference type="NCBIfam" id="TIGR01198">
    <property type="entry name" value="pgl"/>
    <property type="match status" value="1"/>
</dbReference>
<dbReference type="CDD" id="cd01400">
    <property type="entry name" value="6PGL"/>
    <property type="match status" value="1"/>
</dbReference>
<evidence type="ECO:0000259" key="8">
    <source>
        <dbReference type="Pfam" id="PF01182"/>
    </source>
</evidence>
<organism evidence="9 10">
    <name type="scientific">Kluyveromyces lactis (strain ATCC 8585 / CBS 2359 / DSM 70799 / NBRC 1267 / NRRL Y-1140 / WM37)</name>
    <name type="common">Yeast</name>
    <name type="synonym">Candida sphaerica</name>
    <dbReference type="NCBI Taxonomy" id="284590"/>
    <lineage>
        <taxon>Eukaryota</taxon>
        <taxon>Fungi</taxon>
        <taxon>Dikarya</taxon>
        <taxon>Ascomycota</taxon>
        <taxon>Saccharomycotina</taxon>
        <taxon>Saccharomycetes</taxon>
        <taxon>Saccharomycetales</taxon>
        <taxon>Saccharomycetaceae</taxon>
        <taxon>Kluyveromyces</taxon>
    </lineage>
</organism>
<dbReference type="InterPro" id="IPR006148">
    <property type="entry name" value="Glc/Gal-6P_isomerase"/>
</dbReference>
<dbReference type="AlphaFoldDB" id="Q6CXV1"/>
<dbReference type="InterPro" id="IPR039104">
    <property type="entry name" value="6PGL"/>
</dbReference>
<dbReference type="eggNOG" id="KOG3147">
    <property type="taxonomic scope" value="Eukaryota"/>
</dbReference>
<reference evidence="9 10" key="1">
    <citation type="journal article" date="2004" name="Nature">
        <title>Genome evolution in yeasts.</title>
        <authorList>
            <consortium name="Genolevures"/>
            <person name="Dujon B."/>
            <person name="Sherman D."/>
            <person name="Fischer G."/>
            <person name="Durrens P."/>
            <person name="Casaregola S."/>
            <person name="Lafontaine I."/>
            <person name="de Montigny J."/>
            <person name="Marck C."/>
            <person name="Neuveglise C."/>
            <person name="Talla E."/>
            <person name="Goffard N."/>
            <person name="Frangeul L."/>
            <person name="Aigle M."/>
            <person name="Anthouard V."/>
            <person name="Babour A."/>
            <person name="Barbe V."/>
            <person name="Barnay S."/>
            <person name="Blanchin S."/>
            <person name="Beckerich J.M."/>
            <person name="Beyne E."/>
            <person name="Bleykasten C."/>
            <person name="Boisrame A."/>
            <person name="Boyer J."/>
            <person name="Cattolico L."/>
            <person name="Confanioleri F."/>
            <person name="de Daruvar A."/>
            <person name="Despons L."/>
            <person name="Fabre E."/>
            <person name="Fairhead C."/>
            <person name="Ferry-Dumazet H."/>
            <person name="Groppi A."/>
            <person name="Hantraye F."/>
            <person name="Hennequin C."/>
            <person name="Jauniaux N."/>
            <person name="Joyet P."/>
            <person name="Kachouri R."/>
            <person name="Kerrest A."/>
            <person name="Koszul R."/>
            <person name="Lemaire M."/>
            <person name="Lesur I."/>
            <person name="Ma L."/>
            <person name="Muller H."/>
            <person name="Nicaud J.M."/>
            <person name="Nikolski M."/>
            <person name="Oztas S."/>
            <person name="Ozier-Kalogeropoulos O."/>
            <person name="Pellenz S."/>
            <person name="Potier S."/>
            <person name="Richard G.F."/>
            <person name="Straub M.L."/>
            <person name="Suleau A."/>
            <person name="Swennene D."/>
            <person name="Tekaia F."/>
            <person name="Wesolowski-Louvel M."/>
            <person name="Westhof E."/>
            <person name="Wirth B."/>
            <person name="Zeniou-Meyer M."/>
            <person name="Zivanovic I."/>
            <person name="Bolotin-Fukuhara M."/>
            <person name="Thierry A."/>
            <person name="Bouchier C."/>
            <person name="Caudron B."/>
            <person name="Scarpelli C."/>
            <person name="Gaillardin C."/>
            <person name="Weissenbach J."/>
            <person name="Wincker P."/>
            <person name="Souciet J.L."/>
        </authorList>
    </citation>
    <scope>NUCLEOTIDE SEQUENCE [LARGE SCALE GENOMIC DNA]</scope>
    <source>
        <strain evidence="10">ATCC 8585 / CBS 2359 / DSM 70799 / NBRC 1267 / NRRL Y-1140 / WM37</strain>
    </source>
</reference>
<dbReference type="InParanoid" id="Q6CXV1"/>
<dbReference type="GO" id="GO:0017057">
    <property type="term" value="F:6-phosphogluconolactonase activity"/>
    <property type="evidence" value="ECO:0007669"/>
    <property type="project" value="UniProtKB-EC"/>
</dbReference>
<evidence type="ECO:0000256" key="1">
    <source>
        <dbReference type="ARBA" id="ARBA00000832"/>
    </source>
</evidence>
<evidence type="ECO:0000256" key="4">
    <source>
        <dbReference type="ARBA" id="ARBA00010662"/>
    </source>
</evidence>
<dbReference type="FunCoup" id="Q6CXV1">
    <property type="interactions" value="617"/>
</dbReference>
<dbReference type="PaxDb" id="284590-Q6CXV1"/>
<dbReference type="Gene3D" id="3.40.50.1360">
    <property type="match status" value="1"/>
</dbReference>
<evidence type="ECO:0000256" key="5">
    <source>
        <dbReference type="ARBA" id="ARBA00022490"/>
    </source>
</evidence>
<evidence type="ECO:0000256" key="2">
    <source>
        <dbReference type="ARBA" id="ARBA00004496"/>
    </source>
</evidence>
<accession>Q6CXV1</accession>
<feature type="domain" description="Glucosamine/galactosamine-6-phosphate isomerase" evidence="8">
    <location>
        <begin position="9"/>
        <end position="237"/>
    </location>
</feature>
<dbReference type="STRING" id="284590.Q6CXV1"/>
<evidence type="ECO:0000256" key="7">
    <source>
        <dbReference type="RuleBase" id="RU365095"/>
    </source>
</evidence>
<comment type="pathway">
    <text evidence="3">Carbohydrate degradation; pentose phosphate pathway; D-ribulose 5-phosphate from D-glucose 6-phosphate (oxidative stage): step 2/3.</text>
</comment>
<dbReference type="SUPFAM" id="SSF100950">
    <property type="entry name" value="NagB/RpiA/CoA transferase-like"/>
    <property type="match status" value="1"/>
</dbReference>